<feature type="repeat" description="ANK" evidence="3">
    <location>
        <begin position="174"/>
        <end position="206"/>
    </location>
</feature>
<keyword evidence="5" id="KW-1185">Reference proteome</keyword>
<dbReference type="InterPro" id="IPR036770">
    <property type="entry name" value="Ankyrin_rpt-contain_sf"/>
</dbReference>
<dbReference type="AlphaFoldDB" id="A0A0P7A1R3"/>
<dbReference type="PROSITE" id="PS50088">
    <property type="entry name" value="ANK_REPEAT"/>
    <property type="match status" value="5"/>
</dbReference>
<protein>
    <submittedName>
        <fullName evidence="4">Putative Ankyrin repeat protein</fullName>
    </submittedName>
</protein>
<reference evidence="4 5" key="1">
    <citation type="submission" date="2015-09" db="EMBL/GenBank/DDBJ databases">
        <title>Genome sequence of the marine flavobacterium Croceitalea dokdonensis DOKDO 023 that contains proton- and sodium-pumping rhodopsins.</title>
        <authorList>
            <person name="Kwon S.-K."/>
            <person name="Lee H.K."/>
            <person name="Kwak M.-J."/>
            <person name="Kim J.F."/>
        </authorList>
    </citation>
    <scope>NUCLEOTIDE SEQUENCE [LARGE SCALE GENOMIC DNA]</scope>
    <source>
        <strain evidence="4 5">DOKDO 023</strain>
    </source>
</reference>
<evidence type="ECO:0000313" key="5">
    <source>
        <dbReference type="Proteomes" id="UP000050280"/>
    </source>
</evidence>
<proteinExistence type="predicted"/>
<dbReference type="InterPro" id="IPR002110">
    <property type="entry name" value="Ankyrin_rpt"/>
</dbReference>
<name>A0A0P7A1R3_9FLAO</name>
<dbReference type="PANTHER" id="PTHR24123">
    <property type="entry name" value="ANKYRIN REPEAT-CONTAINING"/>
    <property type="match status" value="1"/>
</dbReference>
<evidence type="ECO:0000256" key="2">
    <source>
        <dbReference type="ARBA" id="ARBA00023043"/>
    </source>
</evidence>
<gene>
    <name evidence="4" type="ORF">I595_3632</name>
</gene>
<feature type="repeat" description="ANK" evidence="3">
    <location>
        <begin position="207"/>
        <end position="239"/>
    </location>
</feature>
<comment type="caution">
    <text evidence="4">The sequence shown here is derived from an EMBL/GenBank/DDBJ whole genome shotgun (WGS) entry which is preliminary data.</text>
</comment>
<dbReference type="SMART" id="SM00248">
    <property type="entry name" value="ANK"/>
    <property type="match status" value="12"/>
</dbReference>
<organism evidence="4 5">
    <name type="scientific">Croceitalea dokdonensis DOKDO 023</name>
    <dbReference type="NCBI Taxonomy" id="1300341"/>
    <lineage>
        <taxon>Bacteria</taxon>
        <taxon>Pseudomonadati</taxon>
        <taxon>Bacteroidota</taxon>
        <taxon>Flavobacteriia</taxon>
        <taxon>Flavobacteriales</taxon>
        <taxon>Flavobacteriaceae</taxon>
        <taxon>Croceitalea</taxon>
    </lineage>
</organism>
<dbReference type="Gene3D" id="1.25.40.20">
    <property type="entry name" value="Ankyrin repeat-containing domain"/>
    <property type="match status" value="4"/>
</dbReference>
<sequence length="817" mass="85685">MKTILSSLVLTLAISVSLQSQDKKIKLVHDGDYWARFIVTWEVYGVGDDYDSGKGMEKDYEYTLVLSENATNIVIKLEINQLLGLYSEACVERVGSSGGTFTADGLAWGSHTCSWNPSQVKGSGKITGINLQEMNKIHAGGNTNLHLAVKANDNNRIKTLVQNGITHMETQNMKGYTPLHEAVQIKSNSMVQLLIDNGANIYQTNKQNQTPLYMAVNLGAKDIVQTLFDSGFQASNAEMALQRAVSKRDAEMAGLFLQNGADANTLMEQALKTNNAELIELAIMEGGAIPNIEVFKKAVDTRKFPMAESFLDNPMSNIDPNAAMDYAILKNAKTLVPKTLEKGGNPQTALSYAVKSKDMNLANDAIAMYGADPKMVLGEVVRTNQVGMFDALLNNGVDPNAAMAQAIAAKNNMFISKAIGAGAVATSSQVNQAATAGDNQLLKILIENAQGNANDGMSAAIAAQKYQTVDFLVQAGATATADQTAKLAAAGQNNTLKLLVENGQADPNDGLSAAVGAAKYQTAEMLIQAGANPENVVKIAVEKKQKGLLVTALDAGANPGPGLETAVNIGSAEFAKLLIDKGATDIKDSYMNTAAKLKNLNLVTILLEAGGNPQSGLQSAVLVNSPEMVTVLLKAGANGADNALLTKSVGHNNVSLTKLLVDAGADANTGVDEAVLKAPSVLSYFAGLGIDISAQKYLNVAVNMGNAATAKIIIQNGADVEFIDGSGNSYLHTAASKGNVSLARVLAGSGLDVNLANNTNQTPLHLAVLAGRRNNEMVAYLVGAGANVNAKDGNGQTALDFAKGSRIKRTLKKAGGS</sequence>
<evidence type="ECO:0000313" key="4">
    <source>
        <dbReference type="EMBL" id="KPM30336.1"/>
    </source>
</evidence>
<feature type="repeat" description="ANK" evidence="3">
    <location>
        <begin position="140"/>
        <end position="164"/>
    </location>
</feature>
<keyword evidence="1" id="KW-0677">Repeat</keyword>
<evidence type="ECO:0000256" key="3">
    <source>
        <dbReference type="PROSITE-ProRule" id="PRU00023"/>
    </source>
</evidence>
<dbReference type="STRING" id="1300341.I595_3632"/>
<feature type="repeat" description="ANK" evidence="3">
    <location>
        <begin position="726"/>
        <end position="758"/>
    </location>
</feature>
<dbReference type="PANTHER" id="PTHR24123:SF33">
    <property type="entry name" value="PROTEIN HOS4"/>
    <property type="match status" value="1"/>
</dbReference>
<dbReference type="PROSITE" id="PS50297">
    <property type="entry name" value="ANK_REP_REGION"/>
    <property type="match status" value="5"/>
</dbReference>
<dbReference type="InterPro" id="IPR051165">
    <property type="entry name" value="Multifunctional_ANK_Repeat"/>
</dbReference>
<dbReference type="SUPFAM" id="SSF48403">
    <property type="entry name" value="Ankyrin repeat"/>
    <property type="match status" value="3"/>
</dbReference>
<dbReference type="EMBL" id="LDJX01000011">
    <property type="protein sequence ID" value="KPM30336.1"/>
    <property type="molecule type" value="Genomic_DNA"/>
</dbReference>
<feature type="repeat" description="ANK" evidence="3">
    <location>
        <begin position="759"/>
        <end position="793"/>
    </location>
</feature>
<dbReference type="Pfam" id="PF12796">
    <property type="entry name" value="Ank_2"/>
    <property type="match status" value="2"/>
</dbReference>
<accession>A0A0P7A1R3</accession>
<evidence type="ECO:0000256" key="1">
    <source>
        <dbReference type="ARBA" id="ARBA00022737"/>
    </source>
</evidence>
<dbReference type="Proteomes" id="UP000050280">
    <property type="component" value="Unassembled WGS sequence"/>
</dbReference>
<keyword evidence="2 3" id="KW-0040">ANK repeat</keyword>
<dbReference type="RefSeq" id="WP_172675972.1">
    <property type="nucleotide sequence ID" value="NZ_LDJX01000011.1"/>
</dbReference>